<dbReference type="GO" id="GO:0016747">
    <property type="term" value="F:acyltransferase activity, transferring groups other than amino-acyl groups"/>
    <property type="evidence" value="ECO:0007669"/>
    <property type="project" value="InterPro"/>
</dbReference>
<feature type="domain" description="N-acetyltransferase" evidence="1">
    <location>
        <begin position="15"/>
        <end position="177"/>
    </location>
</feature>
<sequence>MHRILQHKPFGGETMEIRVLNESDAELSHKLRLQSLLGNPEAFLTTYEIQAARPIEEIREQLKPEDGRFTLGAFQAGKLVGSVTFVREFKPKIIHKGNIYAMYVAPEARGQGIGKRLVAELVRKASTLDGLEQINLTVISENAAAKALYASCGFEVFGIERNAMKAGDQYWDEENMVLRLK</sequence>
<dbReference type="SUPFAM" id="SSF55729">
    <property type="entry name" value="Acyl-CoA N-acyltransferases (Nat)"/>
    <property type="match status" value="1"/>
</dbReference>
<dbReference type="Pfam" id="PF00583">
    <property type="entry name" value="Acetyltransf_1"/>
    <property type="match status" value="1"/>
</dbReference>
<keyword evidence="2" id="KW-0808">Transferase</keyword>
<dbReference type="STRING" id="1045775.SAMN05216378_3769"/>
<keyword evidence="3" id="KW-1185">Reference proteome</keyword>
<gene>
    <name evidence="2" type="ORF">SAMN05216378_3769</name>
</gene>
<organism evidence="2 3">
    <name type="scientific">Paenibacillus catalpae</name>
    <dbReference type="NCBI Taxonomy" id="1045775"/>
    <lineage>
        <taxon>Bacteria</taxon>
        <taxon>Bacillati</taxon>
        <taxon>Bacillota</taxon>
        <taxon>Bacilli</taxon>
        <taxon>Bacillales</taxon>
        <taxon>Paenibacillaceae</taxon>
        <taxon>Paenibacillus</taxon>
    </lineage>
</organism>
<dbReference type="InterPro" id="IPR016181">
    <property type="entry name" value="Acyl_CoA_acyltransferase"/>
</dbReference>
<dbReference type="CDD" id="cd04301">
    <property type="entry name" value="NAT_SF"/>
    <property type="match status" value="1"/>
</dbReference>
<protein>
    <submittedName>
        <fullName evidence="2">Protein N-acetyltransferase, RimJ/RimL family</fullName>
    </submittedName>
</protein>
<evidence type="ECO:0000313" key="2">
    <source>
        <dbReference type="EMBL" id="SFE62552.1"/>
    </source>
</evidence>
<dbReference type="InterPro" id="IPR050276">
    <property type="entry name" value="MshD_Acetyltransferase"/>
</dbReference>
<accession>A0A1I2C313</accession>
<reference evidence="3" key="1">
    <citation type="submission" date="2016-10" db="EMBL/GenBank/DDBJ databases">
        <authorList>
            <person name="Varghese N."/>
            <person name="Submissions S."/>
        </authorList>
    </citation>
    <scope>NUCLEOTIDE SEQUENCE [LARGE SCALE GENOMIC DNA]</scope>
    <source>
        <strain evidence="3">CGMCC 1.10784</strain>
    </source>
</reference>
<dbReference type="PROSITE" id="PS51186">
    <property type="entry name" value="GNAT"/>
    <property type="match status" value="1"/>
</dbReference>
<dbReference type="Gene3D" id="3.40.630.30">
    <property type="match status" value="1"/>
</dbReference>
<proteinExistence type="predicted"/>
<dbReference type="AlphaFoldDB" id="A0A1I2C313"/>
<dbReference type="PANTHER" id="PTHR43617">
    <property type="entry name" value="L-AMINO ACID N-ACETYLTRANSFERASE"/>
    <property type="match status" value="1"/>
</dbReference>
<dbReference type="InterPro" id="IPR000182">
    <property type="entry name" value="GNAT_dom"/>
</dbReference>
<evidence type="ECO:0000259" key="1">
    <source>
        <dbReference type="PROSITE" id="PS51186"/>
    </source>
</evidence>
<name>A0A1I2C313_9BACL</name>
<dbReference type="EMBL" id="FOMT01000003">
    <property type="protein sequence ID" value="SFE62552.1"/>
    <property type="molecule type" value="Genomic_DNA"/>
</dbReference>
<dbReference type="Proteomes" id="UP000198855">
    <property type="component" value="Unassembled WGS sequence"/>
</dbReference>
<evidence type="ECO:0000313" key="3">
    <source>
        <dbReference type="Proteomes" id="UP000198855"/>
    </source>
</evidence>